<proteinExistence type="predicted"/>
<dbReference type="SUPFAM" id="SSF48403">
    <property type="entry name" value="Ankyrin repeat"/>
    <property type="match status" value="1"/>
</dbReference>
<sequence>MPRMSCKIDLPARPRVRARVPAAALVLLLGGLFTAPAALAQLSGPTAGVTSPVVRPRQDPVVRTPMPPALPGAQASPGGPVERGAVPLDANPTDALFDAVNRGDIASARDALSRGADLNGRNVLGLTPIDLSVDLGRNDITFLLLSMRGTSPASTAANSSATGPATRKPAKPVATAAAA</sequence>
<comment type="caution">
    <text evidence="2">The sequence shown here is derived from an EMBL/GenBank/DDBJ whole genome shotgun (WGS) entry which is preliminary data.</text>
</comment>
<dbReference type="EMBL" id="JAPDNT010000066">
    <property type="protein sequence ID" value="MCW3477913.1"/>
    <property type="molecule type" value="Genomic_DNA"/>
</dbReference>
<accession>A0AA41YT74</accession>
<keyword evidence="3" id="KW-1185">Reference proteome</keyword>
<reference evidence="2" key="2">
    <citation type="submission" date="2022-10" db="EMBL/GenBank/DDBJ databases">
        <authorList>
            <person name="Trinh H.N."/>
        </authorList>
    </citation>
    <scope>NUCLEOTIDE SEQUENCE</scope>
    <source>
        <strain evidence="2">RN2-1</strain>
    </source>
</reference>
<evidence type="ECO:0000256" key="1">
    <source>
        <dbReference type="SAM" id="MobiDB-lite"/>
    </source>
</evidence>
<gene>
    <name evidence="2" type="ORF">OL599_25565</name>
</gene>
<evidence type="ECO:0000313" key="2">
    <source>
        <dbReference type="EMBL" id="MCW3477913.1"/>
    </source>
</evidence>
<organism evidence="2 3">
    <name type="scientific">Limobrevibacterium gyesilva</name>
    <dbReference type="NCBI Taxonomy" id="2991712"/>
    <lineage>
        <taxon>Bacteria</taxon>
        <taxon>Pseudomonadati</taxon>
        <taxon>Pseudomonadota</taxon>
        <taxon>Alphaproteobacteria</taxon>
        <taxon>Acetobacterales</taxon>
        <taxon>Acetobacteraceae</taxon>
        <taxon>Limobrevibacterium</taxon>
    </lineage>
</organism>
<feature type="region of interest" description="Disordered" evidence="1">
    <location>
        <begin position="151"/>
        <end position="179"/>
    </location>
</feature>
<evidence type="ECO:0000313" key="3">
    <source>
        <dbReference type="Proteomes" id="UP001165679"/>
    </source>
</evidence>
<dbReference type="Gene3D" id="1.25.40.20">
    <property type="entry name" value="Ankyrin repeat-containing domain"/>
    <property type="match status" value="1"/>
</dbReference>
<name>A0AA41YT74_9PROT</name>
<feature type="non-terminal residue" evidence="2">
    <location>
        <position position="179"/>
    </location>
</feature>
<dbReference type="Proteomes" id="UP001165679">
    <property type="component" value="Unassembled WGS sequence"/>
</dbReference>
<dbReference type="InterPro" id="IPR036770">
    <property type="entry name" value="Ankyrin_rpt-contain_sf"/>
</dbReference>
<protein>
    <submittedName>
        <fullName evidence="2">Ankyrin repeat domain-containing protein</fullName>
    </submittedName>
</protein>
<dbReference type="AlphaFoldDB" id="A0AA41YT74"/>
<reference evidence="2" key="1">
    <citation type="submission" date="2022-09" db="EMBL/GenBank/DDBJ databases">
        <title>Rhodovastum sp. nov. RN2-1 isolated from soil in Seongnam, South Korea.</title>
        <authorList>
            <person name="Le N.T."/>
        </authorList>
    </citation>
    <scope>NUCLEOTIDE SEQUENCE</scope>
    <source>
        <strain evidence="2">RN2-1</strain>
    </source>
</reference>